<dbReference type="EMBL" id="FWXV01000004">
    <property type="protein sequence ID" value="SMD14766.1"/>
    <property type="molecule type" value="Genomic_DNA"/>
</dbReference>
<sequence length="82" mass="9351">MPSRNRQAGVERGPAVVDRVNVVLIEQAALALAKLLERTKFKKVDIVNRALTIYEYIDAEMREGNELVIRDPKGSEQRLKIF</sequence>
<dbReference type="RefSeq" id="WP_235038820.1">
    <property type="nucleotide sequence ID" value="NZ_FWXV01000004.1"/>
</dbReference>
<organism evidence="1 2">
    <name type="scientific">Kibdelosporangium aridum</name>
    <dbReference type="NCBI Taxonomy" id="2030"/>
    <lineage>
        <taxon>Bacteria</taxon>
        <taxon>Bacillati</taxon>
        <taxon>Actinomycetota</taxon>
        <taxon>Actinomycetes</taxon>
        <taxon>Pseudonocardiales</taxon>
        <taxon>Pseudonocardiaceae</taxon>
        <taxon>Kibdelosporangium</taxon>
    </lineage>
</organism>
<dbReference type="Proteomes" id="UP000192674">
    <property type="component" value="Unassembled WGS sequence"/>
</dbReference>
<accession>A0A1W2EZY8</accession>
<gene>
    <name evidence="1" type="ORF">SAMN05661093_05115</name>
</gene>
<evidence type="ECO:0000313" key="2">
    <source>
        <dbReference type="Proteomes" id="UP000192674"/>
    </source>
</evidence>
<dbReference type="AlphaFoldDB" id="A0A1W2EZY8"/>
<keyword evidence="2" id="KW-1185">Reference proteome</keyword>
<name>A0A1W2EZY8_KIBAR</name>
<proteinExistence type="predicted"/>
<reference evidence="1 2" key="1">
    <citation type="submission" date="2017-04" db="EMBL/GenBank/DDBJ databases">
        <authorList>
            <person name="Afonso C.L."/>
            <person name="Miller P.J."/>
            <person name="Scott M.A."/>
            <person name="Spackman E."/>
            <person name="Goraichik I."/>
            <person name="Dimitrov K.M."/>
            <person name="Suarez D.L."/>
            <person name="Swayne D.E."/>
        </authorList>
    </citation>
    <scope>NUCLEOTIDE SEQUENCE [LARGE SCALE GENOMIC DNA]</scope>
    <source>
        <strain evidence="1 2">DSM 43828</strain>
    </source>
</reference>
<protein>
    <submittedName>
        <fullName evidence="1">Uncharacterized protein</fullName>
    </submittedName>
</protein>
<evidence type="ECO:0000313" key="1">
    <source>
        <dbReference type="EMBL" id="SMD14766.1"/>
    </source>
</evidence>